<feature type="chain" id="PRO_5004787719" description="Cytochrome c domain-containing protein" evidence="5">
    <location>
        <begin position="25"/>
        <end position="117"/>
    </location>
</feature>
<keyword evidence="1 4" id="KW-0349">Heme</keyword>
<dbReference type="KEGG" id="tti:THITH_17175"/>
<dbReference type="GO" id="GO:0009055">
    <property type="term" value="F:electron transfer activity"/>
    <property type="evidence" value="ECO:0007669"/>
    <property type="project" value="InterPro"/>
</dbReference>
<evidence type="ECO:0000313" key="7">
    <source>
        <dbReference type="EMBL" id="AHE99739.1"/>
    </source>
</evidence>
<keyword evidence="2 4" id="KW-0479">Metal-binding</keyword>
<dbReference type="RefSeq" id="WP_006746660.1">
    <property type="nucleotide sequence ID" value="NZ_CP007029.1"/>
</dbReference>
<evidence type="ECO:0000256" key="5">
    <source>
        <dbReference type="SAM" id="SignalP"/>
    </source>
</evidence>
<dbReference type="STRING" id="713585.THITH_17175"/>
<reference evidence="7 8" key="1">
    <citation type="submission" date="2013-12" db="EMBL/GenBank/DDBJ databases">
        <authorList>
            <consortium name="DOE Joint Genome Institute"/>
            <person name="Muyzer G."/>
            <person name="Huntemann M."/>
            <person name="Han J."/>
            <person name="Chen A."/>
            <person name="Kyrpides N."/>
            <person name="Mavromatis K."/>
            <person name="Markowitz V."/>
            <person name="Palaniappan K."/>
            <person name="Ivanova N."/>
            <person name="Schaumberg A."/>
            <person name="Pati A."/>
            <person name="Liolios K."/>
            <person name="Nordberg H.P."/>
            <person name="Cantor M.N."/>
            <person name="Hua S.X."/>
            <person name="Woyke T."/>
        </authorList>
    </citation>
    <scope>NUCLEOTIDE SEQUENCE [LARGE SCALE GENOMIC DNA]</scope>
    <source>
        <strain evidence="7 8">ARh 1</strain>
    </source>
</reference>
<dbReference type="GO" id="GO:0046872">
    <property type="term" value="F:metal ion binding"/>
    <property type="evidence" value="ECO:0007669"/>
    <property type="project" value="UniProtKB-KW"/>
</dbReference>
<evidence type="ECO:0000256" key="2">
    <source>
        <dbReference type="ARBA" id="ARBA00022723"/>
    </source>
</evidence>
<dbReference type="PROSITE" id="PS51007">
    <property type="entry name" value="CYTC"/>
    <property type="match status" value="1"/>
</dbReference>
<keyword evidence="8" id="KW-1185">Reference proteome</keyword>
<dbReference type="OrthoDB" id="9773456at2"/>
<accession>W0DME3</accession>
<dbReference type="SUPFAM" id="SSF46626">
    <property type="entry name" value="Cytochrome c"/>
    <property type="match status" value="1"/>
</dbReference>
<evidence type="ECO:0000256" key="1">
    <source>
        <dbReference type="ARBA" id="ARBA00022617"/>
    </source>
</evidence>
<dbReference type="GO" id="GO:0020037">
    <property type="term" value="F:heme binding"/>
    <property type="evidence" value="ECO:0007669"/>
    <property type="project" value="InterPro"/>
</dbReference>
<dbReference type="InterPro" id="IPR036909">
    <property type="entry name" value="Cyt_c-like_dom_sf"/>
</dbReference>
<feature type="signal peptide" evidence="5">
    <location>
        <begin position="1"/>
        <end position="24"/>
    </location>
</feature>
<evidence type="ECO:0000256" key="3">
    <source>
        <dbReference type="ARBA" id="ARBA00023004"/>
    </source>
</evidence>
<dbReference type="HOGENOM" id="CLU_2144738_0_0_6"/>
<dbReference type="Gene3D" id="1.10.760.10">
    <property type="entry name" value="Cytochrome c-like domain"/>
    <property type="match status" value="1"/>
</dbReference>
<name>W0DME3_9GAMM</name>
<feature type="domain" description="Cytochrome c" evidence="6">
    <location>
        <begin position="27"/>
        <end position="117"/>
    </location>
</feature>
<sequence length="117" mass="12247">MSPRFAFACTAGAVLLATSFAASAVDRPGMGGAELFNFHSCVNCHGAEGKNPVSRLVPSIGGMDAAEIEENALRILRGETDSEEAKLMKSAVAYSQACDAPPTTAEIQKIAEWLSTL</sequence>
<evidence type="ECO:0000313" key="8">
    <source>
        <dbReference type="Proteomes" id="UP000005289"/>
    </source>
</evidence>
<protein>
    <recommendedName>
        <fullName evidence="6">Cytochrome c domain-containing protein</fullName>
    </recommendedName>
</protein>
<keyword evidence="3 4" id="KW-0408">Iron</keyword>
<dbReference type="Proteomes" id="UP000005289">
    <property type="component" value="Chromosome"/>
</dbReference>
<dbReference type="AlphaFoldDB" id="W0DME3"/>
<proteinExistence type="predicted"/>
<dbReference type="InterPro" id="IPR009056">
    <property type="entry name" value="Cyt_c-like_dom"/>
</dbReference>
<evidence type="ECO:0000256" key="4">
    <source>
        <dbReference type="PROSITE-ProRule" id="PRU00433"/>
    </source>
</evidence>
<dbReference type="EMBL" id="CP007029">
    <property type="protein sequence ID" value="AHE99739.1"/>
    <property type="molecule type" value="Genomic_DNA"/>
</dbReference>
<dbReference type="Pfam" id="PF00034">
    <property type="entry name" value="Cytochrom_C"/>
    <property type="match status" value="1"/>
</dbReference>
<organism evidence="7 8">
    <name type="scientific">Thioalkalivibrio paradoxus ARh 1</name>
    <dbReference type="NCBI Taxonomy" id="713585"/>
    <lineage>
        <taxon>Bacteria</taxon>
        <taxon>Pseudomonadati</taxon>
        <taxon>Pseudomonadota</taxon>
        <taxon>Gammaproteobacteria</taxon>
        <taxon>Chromatiales</taxon>
        <taxon>Ectothiorhodospiraceae</taxon>
        <taxon>Thioalkalivibrio</taxon>
    </lineage>
</organism>
<keyword evidence="5" id="KW-0732">Signal</keyword>
<gene>
    <name evidence="7" type="ORF">THITH_17175</name>
</gene>
<evidence type="ECO:0000259" key="6">
    <source>
        <dbReference type="PROSITE" id="PS51007"/>
    </source>
</evidence>